<comment type="caution">
    <text evidence="1">The sequence shown here is derived from an EMBL/GenBank/DDBJ whole genome shotgun (WGS) entry which is preliminary data.</text>
</comment>
<keyword evidence="2" id="KW-1185">Reference proteome</keyword>
<organism evidence="1 2">
    <name type="scientific">Hexamita inflata</name>
    <dbReference type="NCBI Taxonomy" id="28002"/>
    <lineage>
        <taxon>Eukaryota</taxon>
        <taxon>Metamonada</taxon>
        <taxon>Diplomonadida</taxon>
        <taxon>Hexamitidae</taxon>
        <taxon>Hexamitinae</taxon>
        <taxon>Hexamita</taxon>
    </lineage>
</organism>
<protein>
    <submittedName>
        <fullName evidence="1">Hypothetical_protein</fullName>
    </submittedName>
</protein>
<dbReference type="EMBL" id="CAXDID020000009">
    <property type="protein sequence ID" value="CAL5978606.1"/>
    <property type="molecule type" value="Genomic_DNA"/>
</dbReference>
<dbReference type="Proteomes" id="UP001642409">
    <property type="component" value="Unassembled WGS sequence"/>
</dbReference>
<sequence length="129" mass="15516">MNANVLAKAHHKYNADWHNYIIRQLDYNLYIETQTSATCALLYPKEISAQEQFEPKYCEIQLSDTRRKPGKYNMYSRQNQLVGSYCFQYRYNFAIFAIQKSLNEFYIYDLQSFYFVTLFESSNMLEKCK</sequence>
<reference evidence="1 2" key="1">
    <citation type="submission" date="2024-07" db="EMBL/GenBank/DDBJ databases">
        <authorList>
            <person name="Akdeniz Z."/>
        </authorList>
    </citation>
    <scope>NUCLEOTIDE SEQUENCE [LARGE SCALE GENOMIC DNA]</scope>
</reference>
<evidence type="ECO:0000313" key="1">
    <source>
        <dbReference type="EMBL" id="CAL5978606.1"/>
    </source>
</evidence>
<accession>A0ABP1GS92</accession>
<gene>
    <name evidence="1" type="ORF">HINF_LOCUS4865</name>
</gene>
<proteinExistence type="predicted"/>
<name>A0ABP1GS92_9EUKA</name>
<evidence type="ECO:0000313" key="2">
    <source>
        <dbReference type="Proteomes" id="UP001642409"/>
    </source>
</evidence>